<organism evidence="2 3">
    <name type="scientific">Xanthocytophaga agilis</name>
    <dbReference type="NCBI Taxonomy" id="3048010"/>
    <lineage>
        <taxon>Bacteria</taxon>
        <taxon>Pseudomonadati</taxon>
        <taxon>Bacteroidota</taxon>
        <taxon>Cytophagia</taxon>
        <taxon>Cytophagales</taxon>
        <taxon>Rhodocytophagaceae</taxon>
        <taxon>Xanthocytophaga</taxon>
    </lineage>
</organism>
<feature type="domain" description="PorZ N-terminal beta-propeller" evidence="1">
    <location>
        <begin position="48"/>
        <end position="206"/>
    </location>
</feature>
<dbReference type="SUPFAM" id="SSF63829">
    <property type="entry name" value="Calcium-dependent phosphotriesterase"/>
    <property type="match status" value="2"/>
</dbReference>
<sequence length="750" mass="81816">MYRRIFLLIVVTEWIFHTAFSQDIPIGTWRTHASYQSAKTLAIARNTVYAGSTGSFFSYDSETTQLQTLSKLDGFSNTSISKLAYDTQTGTLIVAYNDGIIDLLQGTELYTITSIASSISITTSKQNNHILINNKLAYLAYDFGVVVVDLLSHQIKETYQNLGVNGATLAIYGTAILNTKIYLATASGVLFAPQTGVNLLDFTSWNRISTSEGVPAGAATMIAVFANQIYAVYATNEIFKLANEKWSKAIELPQSKPLFLKVSQQKLLVGYPQKIVVWNGQAAITLAHSLILYPLDAEYTSSGTVWIADVVSGLLGNEKGDFQQYAPSGTIPGPFQRLEHWDSEIVALPGGYTNSYTAKQDTAGFSVFTSSGWQNYISRSNDVPRRIPATKDLITSTYNPVNQTYYVASFGEGILVKSPDSNWQRLSENGAPPASAKVTGMTVDTNGTLWVLIYGAFSGEPSFYARTVEGIWKAYTFSIFAARQALSFVMDDYQYFWMQLSSGGLWVFDPANNRGKLLSTTTGQGGLPNASVYAVAKDSLGQIWVGTGRGAAYFFNPWEVFESQSIDAITPVYDGRQVLRDEVVTSIYIDGGNRKWFGSQNGAWLFDADITSQLAHFTSATTPLLSDNIVDIEIQPITGEVFFATDVGLISYRGTATAATATHNHVKVFPNPVRPGFSGTVGISGLAANCIVKITDMAGRLVYQTRANGGTAIWNVQNYKGQRASSGMYLIFSSSDDGTEKFVTKIAVIE</sequence>
<dbReference type="NCBIfam" id="TIGR04183">
    <property type="entry name" value="Por_Secre_tail"/>
    <property type="match status" value="1"/>
</dbReference>
<keyword evidence="3" id="KW-1185">Reference proteome</keyword>
<reference evidence="2" key="1">
    <citation type="submission" date="2023-05" db="EMBL/GenBank/DDBJ databases">
        <authorList>
            <person name="Zhang X."/>
        </authorList>
    </citation>
    <scope>NUCLEOTIDE SEQUENCE</scope>
    <source>
        <strain evidence="2">BD1B2-1</strain>
    </source>
</reference>
<name>A0AAE3R7G1_9BACT</name>
<evidence type="ECO:0000259" key="1">
    <source>
        <dbReference type="Pfam" id="PF21544"/>
    </source>
</evidence>
<dbReference type="Proteomes" id="UP001232063">
    <property type="component" value="Unassembled WGS sequence"/>
</dbReference>
<dbReference type="EMBL" id="JASJOU010000012">
    <property type="protein sequence ID" value="MDJ1504575.1"/>
    <property type="molecule type" value="Genomic_DNA"/>
</dbReference>
<dbReference type="Gene3D" id="2.130.10.10">
    <property type="entry name" value="YVTN repeat-like/Quinoprotein amine dehydrogenase"/>
    <property type="match status" value="1"/>
</dbReference>
<dbReference type="Pfam" id="PF07494">
    <property type="entry name" value="Reg_prop"/>
    <property type="match status" value="1"/>
</dbReference>
<dbReference type="InterPro" id="IPR048954">
    <property type="entry name" value="PorZ_N"/>
</dbReference>
<dbReference type="InterPro" id="IPR011110">
    <property type="entry name" value="Reg_prop"/>
</dbReference>
<dbReference type="Pfam" id="PF21544">
    <property type="entry name" value="PorZ_N_b_propeller"/>
    <property type="match status" value="1"/>
</dbReference>
<dbReference type="SUPFAM" id="SSF50998">
    <property type="entry name" value="Quinoprotein alcohol dehydrogenase-like"/>
    <property type="match status" value="1"/>
</dbReference>
<accession>A0AAE3R7G1</accession>
<gene>
    <name evidence="2" type="ORF">QNI22_28195</name>
</gene>
<dbReference type="InterPro" id="IPR026444">
    <property type="entry name" value="Secre_tail"/>
</dbReference>
<proteinExistence type="predicted"/>
<protein>
    <submittedName>
        <fullName evidence="2">Two-component regulator propeller domain-containing protein</fullName>
    </submittedName>
</protein>
<dbReference type="RefSeq" id="WP_314515989.1">
    <property type="nucleotide sequence ID" value="NZ_JASJOU010000012.1"/>
</dbReference>
<dbReference type="AlphaFoldDB" id="A0AAE3R7G1"/>
<comment type="caution">
    <text evidence="2">The sequence shown here is derived from an EMBL/GenBank/DDBJ whole genome shotgun (WGS) entry which is preliminary data.</text>
</comment>
<dbReference type="InterPro" id="IPR011047">
    <property type="entry name" value="Quinoprotein_ADH-like_sf"/>
</dbReference>
<evidence type="ECO:0000313" key="3">
    <source>
        <dbReference type="Proteomes" id="UP001232063"/>
    </source>
</evidence>
<dbReference type="InterPro" id="IPR015943">
    <property type="entry name" value="WD40/YVTN_repeat-like_dom_sf"/>
</dbReference>
<evidence type="ECO:0000313" key="2">
    <source>
        <dbReference type="EMBL" id="MDJ1504575.1"/>
    </source>
</evidence>